<dbReference type="Pfam" id="PF13450">
    <property type="entry name" value="NAD_binding_8"/>
    <property type="match status" value="1"/>
</dbReference>
<evidence type="ECO:0000256" key="1">
    <source>
        <dbReference type="ARBA" id="ARBA00001917"/>
    </source>
</evidence>
<evidence type="ECO:0000313" key="9">
    <source>
        <dbReference type="Proteomes" id="UP000322983"/>
    </source>
</evidence>
<dbReference type="Pfam" id="PF00724">
    <property type="entry name" value="Oxidored_FMN"/>
    <property type="match status" value="1"/>
</dbReference>
<dbReference type="GO" id="GO:0003959">
    <property type="term" value="F:NADPH dehydrogenase activity"/>
    <property type="evidence" value="ECO:0007669"/>
    <property type="project" value="InterPro"/>
</dbReference>
<sequence length="555" mass="62475">MSNPLLEPIRIGKVTLRNRVAMAPMISNLGTPEGYPTDAHIMYLAERAKGGASLILTEYTYVNRVDARGSVNELGLYSDELTPKFMRLTDMIHSFGSKIFVQLVHAGRKTKRDVIWGNTPIAPSPIPLMDEVKEMTSEDVERVKEDFVSASLRARRAGFDGVELHGAHGYLLAQFLSPAINKRKDEYSDGVNLVKEIVREIKDKAKITVGIRLSSTEFDPEGLTPERVAEIGEELVKAGIDYIHLSAGRDGPMNSSAPFYYGKPSFLKEAMTVRERVKNIPLLVVGSVISMEDALKVREVADVVVLGRELLAEPHWLKKVNAGLPVRPCIRCNQSCRGMVYREVRCDVNPEVGWEILPPMERGEGEVKVVGGGIMGLEASRVLALRGFSVTLYEKEKIGGQFNKFRDPWKVREFGELIKFYERELDRLHVKVVLREGKCEENCVVATSEEPPEFPQVKGKMVAIDSNLYAYHDYAFELARENEVYITERSISWMDRTREYFLRTELEKVGVKVVEKAPDADVEISKFVDDQPSVGKSIKAGYWMGRSFSPIQRNP</sequence>
<reference evidence="10" key="1">
    <citation type="submission" date="2018-09" db="EMBL/GenBank/DDBJ databases">
        <title>Complete Genome Sequencing of Sulfolobus sp. JCM 16834.</title>
        <authorList>
            <person name="Kato S."/>
            <person name="Itoh T."/>
            <person name="Ohkuma M."/>
        </authorList>
    </citation>
    <scope>NUCLEOTIDE SEQUENCE [LARGE SCALE GENOMIC DNA]</scope>
    <source>
        <strain evidence="10">IC-007</strain>
    </source>
</reference>
<evidence type="ECO:0000259" key="6">
    <source>
        <dbReference type="Pfam" id="PF00724"/>
    </source>
</evidence>
<dbReference type="OrthoDB" id="24876at2157"/>
<dbReference type="InterPro" id="IPR044152">
    <property type="entry name" value="YqjM-like"/>
</dbReference>
<dbReference type="CDD" id="cd02803">
    <property type="entry name" value="OYE_like_FMN_family"/>
    <property type="match status" value="1"/>
</dbReference>
<evidence type="ECO:0000256" key="2">
    <source>
        <dbReference type="ARBA" id="ARBA00022630"/>
    </source>
</evidence>
<keyword evidence="9" id="KW-1185">Reference proteome</keyword>
<dbReference type="RefSeq" id="WP_149528792.1">
    <property type="nucleotide sequence ID" value="NZ_AP018929.1"/>
</dbReference>
<evidence type="ECO:0000313" key="8">
    <source>
        <dbReference type="EMBL" id="BBG27927.1"/>
    </source>
</evidence>
<evidence type="ECO:0000256" key="4">
    <source>
        <dbReference type="ARBA" id="ARBA00022857"/>
    </source>
</evidence>
<keyword evidence="4" id="KW-0521">NADP</keyword>
<evidence type="ECO:0000313" key="7">
    <source>
        <dbReference type="EMBL" id="BBG25140.1"/>
    </source>
</evidence>
<evidence type="ECO:0000256" key="3">
    <source>
        <dbReference type="ARBA" id="ARBA00022643"/>
    </source>
</evidence>
<proteinExistence type="predicted"/>
<dbReference type="EMBL" id="AP018930">
    <property type="protein sequence ID" value="BBG27927.1"/>
    <property type="molecule type" value="Genomic_DNA"/>
</dbReference>
<evidence type="ECO:0000313" key="10">
    <source>
        <dbReference type="Proteomes" id="UP000325030"/>
    </source>
</evidence>
<dbReference type="Proteomes" id="UP000322983">
    <property type="component" value="Chromosome"/>
</dbReference>
<dbReference type="AlphaFoldDB" id="A0A510E676"/>
<comment type="cofactor">
    <cofactor evidence="1">
        <name>FMN</name>
        <dbReference type="ChEBI" id="CHEBI:58210"/>
    </cofactor>
</comment>
<organism evidence="8 10">
    <name type="scientific">Sulfuracidifex tepidarius</name>
    <dbReference type="NCBI Taxonomy" id="1294262"/>
    <lineage>
        <taxon>Archaea</taxon>
        <taxon>Thermoproteota</taxon>
        <taxon>Thermoprotei</taxon>
        <taxon>Sulfolobales</taxon>
        <taxon>Sulfolobaceae</taxon>
        <taxon>Sulfuracidifex</taxon>
    </lineage>
</organism>
<reference evidence="8 9" key="2">
    <citation type="journal article" date="2020" name="Int. J. Syst. Evol. Microbiol.">
        <title>Sulfuracidifex tepidarius gen. nov., sp. nov. and transfer of Sulfolobus metallicus Huber and Stetter 1992 to the genus Sulfuracidifex as Sulfuracidifex metallicus comb. nov.</title>
        <authorList>
            <person name="Itoh T."/>
            <person name="Miura T."/>
            <person name="Sakai H.D."/>
            <person name="Kato S."/>
            <person name="Ohkuma M."/>
            <person name="Takashina T."/>
        </authorList>
    </citation>
    <scope>NUCLEOTIDE SEQUENCE</scope>
    <source>
        <strain evidence="7 9">IC-006</strain>
        <strain evidence="8">IC-007</strain>
    </source>
</reference>
<dbReference type="PANTHER" id="PTHR43303:SF4">
    <property type="entry name" value="NADPH DEHYDROGENASE C23G7.10C-RELATED"/>
    <property type="match status" value="1"/>
</dbReference>
<dbReference type="GO" id="GO:0050661">
    <property type="term" value="F:NADP binding"/>
    <property type="evidence" value="ECO:0007669"/>
    <property type="project" value="InterPro"/>
</dbReference>
<dbReference type="KEGG" id="step:IC006_2475"/>
<dbReference type="InterPro" id="IPR013785">
    <property type="entry name" value="Aldolase_TIM"/>
</dbReference>
<keyword evidence="5" id="KW-0560">Oxidoreductase</keyword>
<name>A0A510E676_9CREN</name>
<gene>
    <name evidence="7" type="ORF">IC006_2475</name>
    <name evidence="8" type="ORF">IC007_2482</name>
</gene>
<accession>A0A510DYW4</accession>
<dbReference type="PANTHER" id="PTHR43303">
    <property type="entry name" value="NADPH DEHYDROGENASE C23G7.10C-RELATED"/>
    <property type="match status" value="1"/>
</dbReference>
<dbReference type="STRING" id="1294262.GCA_001316085_01909"/>
<dbReference type="GO" id="GO:0010181">
    <property type="term" value="F:FMN binding"/>
    <property type="evidence" value="ECO:0007669"/>
    <property type="project" value="InterPro"/>
</dbReference>
<dbReference type="SUPFAM" id="SSF51395">
    <property type="entry name" value="FMN-linked oxidoreductases"/>
    <property type="match status" value="1"/>
</dbReference>
<feature type="domain" description="NADH:flavin oxidoreductase/NADH oxidase N-terminal" evidence="6">
    <location>
        <begin position="5"/>
        <end position="325"/>
    </location>
</feature>
<protein>
    <submittedName>
        <fullName evidence="8">NADPH dehydrogenase</fullName>
    </submittedName>
</protein>
<dbReference type="EMBL" id="AP018929">
    <property type="protein sequence ID" value="BBG25140.1"/>
    <property type="molecule type" value="Genomic_DNA"/>
</dbReference>
<dbReference type="Proteomes" id="UP000325030">
    <property type="component" value="Chromosome"/>
</dbReference>
<dbReference type="Gene3D" id="3.40.50.720">
    <property type="entry name" value="NAD(P)-binding Rossmann-like Domain"/>
    <property type="match status" value="1"/>
</dbReference>
<keyword evidence="3" id="KW-0288">FMN</keyword>
<dbReference type="InterPro" id="IPR001155">
    <property type="entry name" value="OxRdtase_FMN_N"/>
</dbReference>
<evidence type="ECO:0000256" key="5">
    <source>
        <dbReference type="ARBA" id="ARBA00023002"/>
    </source>
</evidence>
<keyword evidence="2" id="KW-0285">Flavoprotein</keyword>
<accession>A0A510E676</accession>
<dbReference type="SUPFAM" id="SSF51971">
    <property type="entry name" value="Nucleotide-binding domain"/>
    <property type="match status" value="1"/>
</dbReference>
<dbReference type="Gene3D" id="3.20.20.70">
    <property type="entry name" value="Aldolase class I"/>
    <property type="match status" value="1"/>
</dbReference>
<dbReference type="GeneID" id="41718767"/>